<proteinExistence type="predicted"/>
<dbReference type="InterPro" id="IPR000967">
    <property type="entry name" value="Znf_NFX1"/>
</dbReference>
<dbReference type="CDD" id="cd18808">
    <property type="entry name" value="SF1_C_Upf1"/>
    <property type="match status" value="1"/>
</dbReference>
<accession>A0A7R9ACU6</accession>
<keyword evidence="4" id="KW-0862">Zinc</keyword>
<feature type="domain" description="NF-X1-type" evidence="5">
    <location>
        <begin position="456"/>
        <end position="473"/>
    </location>
</feature>
<dbReference type="EMBL" id="CAJPEV010003616">
    <property type="protein sequence ID" value="CAG0900160.1"/>
    <property type="molecule type" value="Genomic_DNA"/>
</dbReference>
<dbReference type="EMBL" id="LR903133">
    <property type="protein sequence ID" value="CAD7251532.1"/>
    <property type="molecule type" value="Genomic_DNA"/>
</dbReference>
<keyword evidence="1" id="KW-0479">Metal-binding</keyword>
<keyword evidence="2" id="KW-0677">Repeat</keyword>
<dbReference type="InterPro" id="IPR041679">
    <property type="entry name" value="DNA2/NAM7-like_C"/>
</dbReference>
<dbReference type="InterPro" id="IPR047187">
    <property type="entry name" value="SF1_C_Upf1"/>
</dbReference>
<evidence type="ECO:0000259" key="5">
    <source>
        <dbReference type="SMART" id="SM00438"/>
    </source>
</evidence>
<dbReference type="OrthoDB" id="2423195at2759"/>
<feature type="domain" description="NF-X1-type" evidence="5">
    <location>
        <begin position="372"/>
        <end position="399"/>
    </location>
</feature>
<dbReference type="InterPro" id="IPR045055">
    <property type="entry name" value="DNA2/NAM7-like"/>
</dbReference>
<dbReference type="GO" id="GO:0031380">
    <property type="term" value="C:nuclear RNA-directed RNA polymerase complex"/>
    <property type="evidence" value="ECO:0007669"/>
    <property type="project" value="TreeGrafter"/>
</dbReference>
<feature type="domain" description="NF-X1-type" evidence="5">
    <location>
        <begin position="509"/>
        <end position="527"/>
    </location>
</feature>
<dbReference type="Pfam" id="PF13087">
    <property type="entry name" value="AAA_12"/>
    <property type="match status" value="1"/>
</dbReference>
<evidence type="ECO:0000256" key="1">
    <source>
        <dbReference type="ARBA" id="ARBA00022723"/>
    </source>
</evidence>
<name>A0A7R9ACU6_9CRUS</name>
<gene>
    <name evidence="6" type="ORF">DSTB1V02_LOCUS11298</name>
</gene>
<dbReference type="AlphaFoldDB" id="A0A7R9ACU6"/>
<organism evidence="6">
    <name type="scientific">Darwinula stevensoni</name>
    <dbReference type="NCBI Taxonomy" id="69355"/>
    <lineage>
        <taxon>Eukaryota</taxon>
        <taxon>Metazoa</taxon>
        <taxon>Ecdysozoa</taxon>
        <taxon>Arthropoda</taxon>
        <taxon>Crustacea</taxon>
        <taxon>Oligostraca</taxon>
        <taxon>Ostracoda</taxon>
        <taxon>Podocopa</taxon>
        <taxon>Podocopida</taxon>
        <taxon>Darwinulocopina</taxon>
        <taxon>Darwinuloidea</taxon>
        <taxon>Darwinulidae</taxon>
        <taxon>Darwinula</taxon>
    </lineage>
</organism>
<evidence type="ECO:0000256" key="2">
    <source>
        <dbReference type="ARBA" id="ARBA00022737"/>
    </source>
</evidence>
<dbReference type="Proteomes" id="UP000677054">
    <property type="component" value="Unassembled WGS sequence"/>
</dbReference>
<evidence type="ECO:0000256" key="3">
    <source>
        <dbReference type="ARBA" id="ARBA00022771"/>
    </source>
</evidence>
<sequence length="606" mass="68787">MGDHQQLRPNPTVYELARRYHLDVSMFERAVNNGIQVKRLRIQYRMRPAISCLITPHIYPDLIDHDSVLNYPNISGMSENLFFLTHAHEEAEEEDLRSHKNLFEAEFVLALCQRLLRQDAYTPDDITILTTYSGQLLAFKQVRTNRPPLGTAMSTCQMLKGNRYEDCKGVRCTVVDNFQGEENKIILLSLVRSNEEAKIGFLKTENRVCVALSRAKWGLYIVGNMDSLCSGSEIWKKMLEALEKQEAIGTELELQCSVHRDQIIRASLPCHFPPGGGCHLQCKVKMFCGHVCPKACHAYDREHKSLRCNESCLKKCPAGTHDCAKRCWENCNPCRIPIVKTIPACGHSNEMPCHLDPDKVQCQIPCVARLECGHQCNRKCHVQDDPEHIKYDCQKPCERMCNEEHKCKAKCGIYPCPPCMVVMDRILPCGHEEKLPCHFNANAYKCMQKCNRALPCGHRCRLKCSDACGLCKRRVKKTIPGCGHEVEVECWSIPKREDCTYSCERTLSCGHSCSNLCREVCTMQCKVLVPYCGYTPSICGHAVIVPCCDSRKNIDLKELLELCKVPCSKELPGCRHICEGKCGDCWGGRLHRECNQMCLRPLVCGH</sequence>
<feature type="domain" description="NF-X1-type" evidence="5">
    <location>
        <begin position="401"/>
        <end position="421"/>
    </location>
</feature>
<dbReference type="Gene3D" id="3.40.50.300">
    <property type="entry name" value="P-loop containing nucleotide triphosphate hydrolases"/>
    <property type="match status" value="2"/>
</dbReference>
<feature type="domain" description="NF-X1-type" evidence="5">
    <location>
        <begin position="429"/>
        <end position="452"/>
    </location>
</feature>
<dbReference type="PANTHER" id="PTHR10887">
    <property type="entry name" value="DNA2/NAM7 HELICASE FAMILY"/>
    <property type="match status" value="1"/>
</dbReference>
<dbReference type="InterPro" id="IPR027417">
    <property type="entry name" value="P-loop_NTPase"/>
</dbReference>
<dbReference type="SMART" id="SM00438">
    <property type="entry name" value="ZnF_NFX"/>
    <property type="match status" value="7"/>
</dbReference>
<keyword evidence="7" id="KW-1185">Reference proteome</keyword>
<feature type="non-terminal residue" evidence="6">
    <location>
        <position position="606"/>
    </location>
</feature>
<feature type="domain" description="NF-X1-type" evidence="5">
    <location>
        <begin position="288"/>
        <end position="314"/>
    </location>
</feature>
<evidence type="ECO:0000313" key="7">
    <source>
        <dbReference type="Proteomes" id="UP000677054"/>
    </source>
</evidence>
<evidence type="ECO:0000313" key="6">
    <source>
        <dbReference type="EMBL" id="CAD7251532.1"/>
    </source>
</evidence>
<dbReference type="FunFam" id="3.40.50.300:FF:001366">
    <property type="entry name" value="ATP binding protein, putative"/>
    <property type="match status" value="1"/>
</dbReference>
<protein>
    <recommendedName>
        <fullName evidence="5">NF-X1-type domain-containing protein</fullName>
    </recommendedName>
</protein>
<dbReference type="GO" id="GO:0031048">
    <property type="term" value="P:regulatory ncRNA-mediated heterochromatin formation"/>
    <property type="evidence" value="ECO:0007669"/>
    <property type="project" value="TreeGrafter"/>
</dbReference>
<feature type="domain" description="NF-X1-type" evidence="5">
    <location>
        <begin position="345"/>
        <end position="368"/>
    </location>
</feature>
<evidence type="ECO:0000256" key="4">
    <source>
        <dbReference type="ARBA" id="ARBA00022833"/>
    </source>
</evidence>
<dbReference type="PANTHER" id="PTHR10887:SF341">
    <property type="entry name" value="NFX1-TYPE ZINC FINGER-CONTAINING PROTEIN 1"/>
    <property type="match status" value="1"/>
</dbReference>
<dbReference type="SUPFAM" id="SSF52540">
    <property type="entry name" value="P-loop containing nucleoside triphosphate hydrolases"/>
    <property type="match status" value="1"/>
</dbReference>
<keyword evidence="3" id="KW-0863">Zinc-finger</keyword>
<reference evidence="6" key="1">
    <citation type="submission" date="2020-11" db="EMBL/GenBank/DDBJ databases">
        <authorList>
            <person name="Tran Van P."/>
        </authorList>
    </citation>
    <scope>NUCLEOTIDE SEQUENCE</scope>
</reference>
<dbReference type="GO" id="GO:0008270">
    <property type="term" value="F:zinc ion binding"/>
    <property type="evidence" value="ECO:0007669"/>
    <property type="project" value="UniProtKB-KW"/>
</dbReference>